<dbReference type="GO" id="GO:2001069">
    <property type="term" value="F:glycogen binding"/>
    <property type="evidence" value="ECO:0000318"/>
    <property type="project" value="GO_Central"/>
</dbReference>
<dbReference type="HOGENOM" id="CLU_012287_1_0_1"/>
<dbReference type="RefSeq" id="XP_660029.1">
    <property type="nucleotide sequence ID" value="XM_654937.2"/>
</dbReference>
<feature type="region of interest" description="Disordered" evidence="1">
    <location>
        <begin position="649"/>
        <end position="678"/>
    </location>
</feature>
<feature type="chain" id="PRO_5010314141" evidence="2">
    <location>
        <begin position="21"/>
        <end position="795"/>
    </location>
</feature>
<dbReference type="EMBL" id="BN001307">
    <property type="protein sequence ID" value="CBF86827.1"/>
    <property type="molecule type" value="Genomic_DNA"/>
</dbReference>
<dbReference type="GO" id="GO:0005979">
    <property type="term" value="P:regulation of glycogen biosynthetic process"/>
    <property type="evidence" value="ECO:0000318"/>
    <property type="project" value="GO_Central"/>
</dbReference>
<feature type="region of interest" description="Disordered" evidence="1">
    <location>
        <begin position="547"/>
        <end position="637"/>
    </location>
</feature>
<feature type="region of interest" description="Disordered" evidence="1">
    <location>
        <begin position="117"/>
        <end position="364"/>
    </location>
</feature>
<dbReference type="PANTHER" id="PTHR12307">
    <property type="entry name" value="PROTEIN PHOSPHATASE 1 REGULATORY SUBUNIT"/>
    <property type="match status" value="1"/>
</dbReference>
<feature type="compositionally biased region" description="Polar residues" evidence="1">
    <location>
        <begin position="187"/>
        <end position="206"/>
    </location>
</feature>
<dbReference type="InParanoid" id="Q5BAK5"/>
<feature type="compositionally biased region" description="Low complexity" evidence="1">
    <location>
        <begin position="736"/>
        <end position="745"/>
    </location>
</feature>
<dbReference type="PROSITE" id="PS51257">
    <property type="entry name" value="PROKAR_LIPOPROTEIN"/>
    <property type="match status" value="1"/>
</dbReference>
<feature type="compositionally biased region" description="Basic and acidic residues" evidence="1">
    <location>
        <begin position="289"/>
        <end position="312"/>
    </location>
</feature>
<feature type="signal peptide" evidence="2">
    <location>
        <begin position="1"/>
        <end position="20"/>
    </location>
</feature>
<organism evidence="4 5">
    <name type="scientific">Emericella nidulans (strain FGSC A4 / ATCC 38163 / CBS 112.46 / NRRL 194 / M139)</name>
    <name type="common">Aspergillus nidulans</name>
    <dbReference type="NCBI Taxonomy" id="227321"/>
    <lineage>
        <taxon>Eukaryota</taxon>
        <taxon>Fungi</taxon>
        <taxon>Dikarya</taxon>
        <taxon>Ascomycota</taxon>
        <taxon>Pezizomycotina</taxon>
        <taxon>Eurotiomycetes</taxon>
        <taxon>Eurotiomycetidae</taxon>
        <taxon>Eurotiales</taxon>
        <taxon>Aspergillaceae</taxon>
        <taxon>Aspergillus</taxon>
        <taxon>Aspergillus subgen. Nidulantes</taxon>
    </lineage>
</organism>
<dbReference type="eggNOG" id="KOG3986">
    <property type="taxonomic scope" value="Eukaryota"/>
</dbReference>
<evidence type="ECO:0000259" key="3">
    <source>
        <dbReference type="PROSITE" id="PS51159"/>
    </source>
</evidence>
<evidence type="ECO:0000313" key="4">
    <source>
        <dbReference type="EMBL" id="CBF86827.1"/>
    </source>
</evidence>
<feature type="domain" description="CBM21" evidence="3">
    <location>
        <begin position="432"/>
        <end position="544"/>
    </location>
</feature>
<protein>
    <submittedName>
        <fullName evidence="4">Protein phosphatase regulatory subunit Gac1, putative (AFU_orthologue AFUA_2G13850)</fullName>
    </submittedName>
</protein>
<dbReference type="InterPro" id="IPR005036">
    <property type="entry name" value="CBM21_dom"/>
</dbReference>
<dbReference type="STRING" id="227321.Q5BAK5"/>
<dbReference type="OrthoDB" id="1881at2759"/>
<dbReference type="KEGG" id="ani:ANIA_02425"/>
<feature type="compositionally biased region" description="Basic and acidic residues" evidence="1">
    <location>
        <begin position="617"/>
        <end position="632"/>
    </location>
</feature>
<proteinExistence type="predicted"/>
<keyword evidence="2" id="KW-0732">Signal</keyword>
<dbReference type="OMA" id="TYSKAVH"/>
<evidence type="ECO:0000256" key="1">
    <source>
        <dbReference type="SAM" id="MobiDB-lite"/>
    </source>
</evidence>
<dbReference type="PROSITE" id="PS51159">
    <property type="entry name" value="CBM21"/>
    <property type="match status" value="1"/>
</dbReference>
<dbReference type="CAZy" id="CBM21">
    <property type="family name" value="Carbohydrate-Binding Module Family 21"/>
</dbReference>
<accession>C8VNZ0</accession>
<gene>
    <name evidence="4" type="ORF">ANIA_02425</name>
</gene>
<dbReference type="GO" id="GO:0000164">
    <property type="term" value="C:protein phosphatase type 1 complex"/>
    <property type="evidence" value="ECO:0000318"/>
    <property type="project" value="GO_Central"/>
</dbReference>
<sequence>MSYMKGAVSWYLVFSAACLSWSPRIPPLRLPVSSGPPDLAAPLKLQRNAHLRGCVQCFTASLLLSELAWTSTHRLASIDLLITSSFSNEASFSSRIQTLLSSAAACVPLHKTGRMPYTAPLKTSPSTLHIEHSDLSTPPSPSSPNVADPDADNLNLPPSYSSASYVRRHRRSPSNSKSFVFPAPDNSFEQSRNTDVFASLRQSPSPVNEGPIPPGALLSPPESGQNSSDEESSSPARDVLKLEELEAAVRSIEQRRSVSPERKPSEDILPARSEEQAGTSPARPRRPSLTHDNRLISRSRSFVEKSAHRNPEEAVTSSPEDSDRDVDPEPRLPMVRKKSGELVRPALRPSSRRRPSSMPGTPTYSKAVHFDAQLEHIRHFLQLDKPQAVSAGSSPVEDLEADSEYPFHSDSSSYPAFEWGLRLSNFPHKPPSHPHPRVRLERLFLSTDKHSLVGQVVVANLAYQKHVAARFTFDNWRTTSEVTAEYSHDARRKQLHDGYDRFMFHIRLDEQTNLDKKDMFVCIRYNVNGQEFWDNNETRNYQVNFTKIPKPKAQTQDMPRARPRPNLPRSRSFTGSGSRPLSMPSSLKDFSDMHRYISFGPPLNDRKEKPVDDDDVPHDSESPVPIRRDKQSHQVFGNRYDFESSLSAAMRKKPEHDRTMLTTRAKSGAPAPRSDARSISPVLQLAQASPEKPSSMLSSKPNRESSVYQELVDRYCFFGSPASSPKLNHPLKVNDSGPATSSSSPSSPPSYSPNESVAEGSRSLPASPPTYSYNYFEPMQERLFKETQTPAMISG</sequence>
<dbReference type="Gene3D" id="2.60.40.2440">
    <property type="entry name" value="Carbohydrate binding type-21 domain"/>
    <property type="match status" value="1"/>
</dbReference>
<dbReference type="InterPro" id="IPR050782">
    <property type="entry name" value="PP1_regulatory_subunit_3"/>
</dbReference>
<evidence type="ECO:0000313" key="5">
    <source>
        <dbReference type="Proteomes" id="UP000000560"/>
    </source>
</evidence>
<dbReference type="GeneID" id="2875553"/>
<dbReference type="Pfam" id="PF03370">
    <property type="entry name" value="CBM_21"/>
    <property type="match status" value="1"/>
</dbReference>
<dbReference type="Proteomes" id="UP000000560">
    <property type="component" value="Chromosome VII"/>
</dbReference>
<feature type="compositionally biased region" description="Basic and acidic residues" evidence="1">
    <location>
        <begin position="252"/>
        <end position="266"/>
    </location>
</feature>
<feature type="region of interest" description="Disordered" evidence="1">
    <location>
        <begin position="726"/>
        <end position="772"/>
    </location>
</feature>
<reference evidence="5" key="1">
    <citation type="journal article" date="2005" name="Nature">
        <title>Sequencing of Aspergillus nidulans and comparative analysis with A. fumigatus and A. oryzae.</title>
        <authorList>
            <person name="Galagan J.E."/>
            <person name="Calvo S.E."/>
            <person name="Cuomo C."/>
            <person name="Ma L.J."/>
            <person name="Wortman J.R."/>
            <person name="Batzoglou S."/>
            <person name="Lee S.I."/>
            <person name="Basturkmen M."/>
            <person name="Spevak C.C."/>
            <person name="Clutterbuck J."/>
            <person name="Kapitonov V."/>
            <person name="Jurka J."/>
            <person name="Scazzocchio C."/>
            <person name="Farman M."/>
            <person name="Butler J."/>
            <person name="Purcell S."/>
            <person name="Harris S."/>
            <person name="Braus G.H."/>
            <person name="Draht O."/>
            <person name="Busch S."/>
            <person name="D'Enfert C."/>
            <person name="Bouchier C."/>
            <person name="Goldman G.H."/>
            <person name="Bell-Pedersen D."/>
            <person name="Griffiths-Jones S."/>
            <person name="Doonan J.H."/>
            <person name="Yu J."/>
            <person name="Vienken K."/>
            <person name="Pain A."/>
            <person name="Freitag M."/>
            <person name="Selker E.U."/>
            <person name="Archer D.B."/>
            <person name="Penalva M.A."/>
            <person name="Oakley B.R."/>
            <person name="Momany M."/>
            <person name="Tanaka T."/>
            <person name="Kumagai T."/>
            <person name="Asai K."/>
            <person name="Machida M."/>
            <person name="Nierman W.C."/>
            <person name="Denning D.W."/>
            <person name="Caddick M."/>
            <person name="Hynes M."/>
            <person name="Paoletti M."/>
            <person name="Fischer R."/>
            <person name="Miller B."/>
            <person name="Dyer P."/>
            <person name="Sachs M.S."/>
            <person name="Osmani S.A."/>
            <person name="Birren B.W."/>
        </authorList>
    </citation>
    <scope>NUCLEOTIDE SEQUENCE [LARGE SCALE GENOMIC DNA]</scope>
    <source>
        <strain evidence="5">FGSC A4 / ATCC 38163 / CBS 112.46 / NRRL 194 / M139</strain>
    </source>
</reference>
<feature type="compositionally biased region" description="Polar residues" evidence="1">
    <location>
        <begin position="569"/>
        <end position="585"/>
    </location>
</feature>
<dbReference type="AlphaFoldDB" id="Q5BAK5"/>
<keyword evidence="5" id="KW-1185">Reference proteome</keyword>
<accession>Q5BAK5</accession>
<evidence type="ECO:0000256" key="2">
    <source>
        <dbReference type="SAM" id="SignalP"/>
    </source>
</evidence>
<dbReference type="InterPro" id="IPR038175">
    <property type="entry name" value="CBM21_dom_sf"/>
</dbReference>
<dbReference type="PANTHER" id="PTHR12307:SF36">
    <property type="entry name" value="GLYCOGEN-BINDING SUBUNIT 76A"/>
    <property type="match status" value="1"/>
</dbReference>
<reference evidence="5" key="2">
    <citation type="journal article" date="2009" name="Fungal Genet. Biol.">
        <title>The 2008 update of the Aspergillus nidulans genome annotation: a community effort.</title>
        <authorList>
            <person name="Wortman J.R."/>
            <person name="Gilsenan J.M."/>
            <person name="Joardar V."/>
            <person name="Deegan J."/>
            <person name="Clutterbuck J."/>
            <person name="Andersen M.R."/>
            <person name="Archer D."/>
            <person name="Bencina M."/>
            <person name="Braus G."/>
            <person name="Coutinho P."/>
            <person name="von Dohren H."/>
            <person name="Doonan J."/>
            <person name="Driessen A.J."/>
            <person name="Durek P."/>
            <person name="Espeso E."/>
            <person name="Fekete E."/>
            <person name="Flipphi M."/>
            <person name="Estrada C.G."/>
            <person name="Geysens S."/>
            <person name="Goldman G."/>
            <person name="de Groot P.W."/>
            <person name="Hansen K."/>
            <person name="Harris S.D."/>
            <person name="Heinekamp T."/>
            <person name="Helmstaedt K."/>
            <person name="Henrissat B."/>
            <person name="Hofmann G."/>
            <person name="Homan T."/>
            <person name="Horio T."/>
            <person name="Horiuchi H."/>
            <person name="James S."/>
            <person name="Jones M."/>
            <person name="Karaffa L."/>
            <person name="Karanyi Z."/>
            <person name="Kato M."/>
            <person name="Keller N."/>
            <person name="Kelly D.E."/>
            <person name="Kiel J.A."/>
            <person name="Kim J.M."/>
            <person name="van der Klei I.J."/>
            <person name="Klis F.M."/>
            <person name="Kovalchuk A."/>
            <person name="Krasevec N."/>
            <person name="Kubicek C.P."/>
            <person name="Liu B."/>
            <person name="Maccabe A."/>
            <person name="Meyer V."/>
            <person name="Mirabito P."/>
            <person name="Miskei M."/>
            <person name="Mos M."/>
            <person name="Mullins J."/>
            <person name="Nelson D.R."/>
            <person name="Nielsen J."/>
            <person name="Oakley B.R."/>
            <person name="Osmani S.A."/>
            <person name="Pakula T."/>
            <person name="Paszewski A."/>
            <person name="Paulsen I."/>
            <person name="Pilsyk S."/>
            <person name="Pocsi I."/>
            <person name="Punt P.J."/>
            <person name="Ram A.F."/>
            <person name="Ren Q."/>
            <person name="Robellet X."/>
            <person name="Robson G."/>
            <person name="Seiboth B."/>
            <person name="van Solingen P."/>
            <person name="Specht T."/>
            <person name="Sun J."/>
            <person name="Taheri-Talesh N."/>
            <person name="Takeshita N."/>
            <person name="Ussery D."/>
            <person name="vanKuyk P.A."/>
            <person name="Visser H."/>
            <person name="van de Vondervoort P.J."/>
            <person name="de Vries R.P."/>
            <person name="Walton J."/>
            <person name="Xiang X."/>
            <person name="Xiong Y."/>
            <person name="Zeng A.P."/>
            <person name="Brandt B.W."/>
            <person name="Cornell M.J."/>
            <person name="van den Hondel C.A."/>
            <person name="Visser J."/>
            <person name="Oliver S.G."/>
            <person name="Turner G."/>
        </authorList>
    </citation>
    <scope>GENOME REANNOTATION</scope>
    <source>
        <strain evidence="5">FGSC A4 / ATCC 38163 / CBS 112.46 / NRRL 194 / M139</strain>
    </source>
</reference>
<dbReference type="GO" id="GO:0008157">
    <property type="term" value="F:protein phosphatase 1 binding"/>
    <property type="evidence" value="ECO:0000318"/>
    <property type="project" value="GO_Central"/>
</dbReference>
<name>Q5BAK5_EMENI</name>